<dbReference type="PANTHER" id="PTHR46494:SF1">
    <property type="entry name" value="CORA FAMILY METAL ION TRANSPORTER (EUROFUNG)"/>
    <property type="match status" value="1"/>
</dbReference>
<comment type="function">
    <text evidence="8">Mediates influx of magnesium ions.</text>
</comment>
<dbReference type="PANTHER" id="PTHR46494">
    <property type="entry name" value="CORA FAMILY METAL ION TRANSPORTER (EUROFUNG)"/>
    <property type="match status" value="1"/>
</dbReference>
<evidence type="ECO:0000256" key="7">
    <source>
        <dbReference type="ARBA" id="ARBA00023136"/>
    </source>
</evidence>
<feature type="transmembrane region" description="Helical" evidence="8">
    <location>
        <begin position="299"/>
        <end position="319"/>
    </location>
</feature>
<dbReference type="Pfam" id="PF01544">
    <property type="entry name" value="CorA"/>
    <property type="match status" value="1"/>
</dbReference>
<keyword evidence="5 8" id="KW-0812">Transmembrane</keyword>
<dbReference type="EMBL" id="DTMF01000362">
    <property type="protein sequence ID" value="HGF35651.1"/>
    <property type="molecule type" value="Genomic_DNA"/>
</dbReference>
<dbReference type="AlphaFoldDB" id="A0A7C3ZE03"/>
<dbReference type="InterPro" id="IPR045861">
    <property type="entry name" value="CorA_cytoplasmic_dom"/>
</dbReference>
<keyword evidence="3 8" id="KW-0813">Transport</keyword>
<dbReference type="InterPro" id="IPR002523">
    <property type="entry name" value="MgTranspt_CorA/ZnTranspt_ZntB"/>
</dbReference>
<keyword evidence="8" id="KW-0406">Ion transport</keyword>
<evidence type="ECO:0000256" key="8">
    <source>
        <dbReference type="RuleBase" id="RU362010"/>
    </source>
</evidence>
<evidence type="ECO:0000256" key="5">
    <source>
        <dbReference type="ARBA" id="ARBA00022692"/>
    </source>
</evidence>
<dbReference type="NCBIfam" id="TIGR00383">
    <property type="entry name" value="corA"/>
    <property type="match status" value="1"/>
</dbReference>
<dbReference type="SUPFAM" id="SSF143865">
    <property type="entry name" value="CorA soluble domain-like"/>
    <property type="match status" value="1"/>
</dbReference>
<evidence type="ECO:0000256" key="6">
    <source>
        <dbReference type="ARBA" id="ARBA00022989"/>
    </source>
</evidence>
<keyword evidence="8" id="KW-0460">Magnesium</keyword>
<keyword evidence="7 8" id="KW-0472">Membrane</keyword>
<dbReference type="FunFam" id="1.20.58.340:FF:000012">
    <property type="entry name" value="Magnesium transport protein CorA"/>
    <property type="match status" value="1"/>
</dbReference>
<gene>
    <name evidence="8 10" type="primary">corA</name>
    <name evidence="10" type="ORF">ENW96_14930</name>
</gene>
<protein>
    <recommendedName>
        <fullName evidence="8">Magnesium transport protein CorA</fullName>
    </recommendedName>
</protein>
<dbReference type="InterPro" id="IPR004488">
    <property type="entry name" value="Mg/Co-transport_prot_CorA"/>
</dbReference>
<comment type="subcellular location">
    <subcellularLocation>
        <location evidence="1">Cell membrane</location>
        <topology evidence="1">Multi-pass membrane protein</topology>
    </subcellularLocation>
    <subcellularLocation>
        <location evidence="8">Membrane</location>
        <topology evidence="8">Multi-pass membrane protein</topology>
    </subcellularLocation>
</comment>
<dbReference type="GO" id="GO:0000287">
    <property type="term" value="F:magnesium ion binding"/>
    <property type="evidence" value="ECO:0007669"/>
    <property type="project" value="TreeGrafter"/>
</dbReference>
<dbReference type="GO" id="GO:0005886">
    <property type="term" value="C:plasma membrane"/>
    <property type="evidence" value="ECO:0007669"/>
    <property type="project" value="UniProtKB-SubCell"/>
</dbReference>
<evidence type="ECO:0000256" key="1">
    <source>
        <dbReference type="ARBA" id="ARBA00004651"/>
    </source>
</evidence>
<feature type="region of interest" description="Disordered" evidence="9">
    <location>
        <begin position="1"/>
        <end position="20"/>
    </location>
</feature>
<comment type="caution">
    <text evidence="10">The sequence shown here is derived from an EMBL/GenBank/DDBJ whole genome shotgun (WGS) entry which is preliminary data.</text>
</comment>
<evidence type="ECO:0000256" key="9">
    <source>
        <dbReference type="SAM" id="MobiDB-lite"/>
    </source>
</evidence>
<dbReference type="Gene3D" id="3.30.460.20">
    <property type="entry name" value="CorA soluble domain-like"/>
    <property type="match status" value="1"/>
</dbReference>
<organism evidence="10">
    <name type="scientific">Desulfobacca acetoxidans</name>
    <dbReference type="NCBI Taxonomy" id="60893"/>
    <lineage>
        <taxon>Bacteria</taxon>
        <taxon>Pseudomonadati</taxon>
        <taxon>Thermodesulfobacteriota</taxon>
        <taxon>Desulfobaccia</taxon>
        <taxon>Desulfobaccales</taxon>
        <taxon>Desulfobaccaceae</taxon>
        <taxon>Desulfobacca</taxon>
    </lineage>
</organism>
<dbReference type="GO" id="GO:0050897">
    <property type="term" value="F:cobalt ion binding"/>
    <property type="evidence" value="ECO:0007669"/>
    <property type="project" value="TreeGrafter"/>
</dbReference>
<dbReference type="SUPFAM" id="SSF144083">
    <property type="entry name" value="Magnesium transport protein CorA, transmembrane region"/>
    <property type="match status" value="1"/>
</dbReference>
<dbReference type="CDD" id="cd12828">
    <property type="entry name" value="TmCorA-like_1"/>
    <property type="match status" value="1"/>
</dbReference>
<keyword evidence="6 8" id="KW-1133">Transmembrane helix</keyword>
<proteinExistence type="inferred from homology"/>
<accession>A0A7C3ZE03</accession>
<dbReference type="GO" id="GO:0015087">
    <property type="term" value="F:cobalt ion transmembrane transporter activity"/>
    <property type="evidence" value="ECO:0007669"/>
    <property type="project" value="UniProtKB-UniRule"/>
</dbReference>
<evidence type="ECO:0000256" key="4">
    <source>
        <dbReference type="ARBA" id="ARBA00022475"/>
    </source>
</evidence>
<dbReference type="Gene3D" id="1.20.58.340">
    <property type="entry name" value="Magnesium transport protein CorA, transmembrane region"/>
    <property type="match status" value="2"/>
</dbReference>
<sequence>MTSPKSSRKRSGKVGLPPGSLVYTGDKTDRPFEITTTIYNEQEYRVTTHKFFRECPLLSQEATGVTWINVNGLHHTRNLEELGECFHLHPLVLEDILNTDQRPKMDDYGDYLFIVLKLLRSREGLPGIAAEQLSLILGNNYVISLHENHEDVLALIRERLQTGKGRLRRSGADYLAYSLVDLIVDQYFVILEDLGEIIEDLETEVVSSPTPATLSQIHRLKREMIMLRKSVWPLREVISRLLRSESPLITGTTALYLKDVYDHVIQIIDNIETFRDILSGLLDIYLSSVSNRLNEVMKVLTIIATIFIPLTFIAGVYGMNFKYMPELEWPWGYFLILSVMLLVALLMLLFFKQKGWIGPGRTL</sequence>
<dbReference type="GO" id="GO:0015095">
    <property type="term" value="F:magnesium ion transmembrane transporter activity"/>
    <property type="evidence" value="ECO:0007669"/>
    <property type="project" value="UniProtKB-UniRule"/>
</dbReference>
<feature type="transmembrane region" description="Helical" evidence="8">
    <location>
        <begin position="331"/>
        <end position="351"/>
    </location>
</feature>
<keyword evidence="4 8" id="KW-1003">Cell membrane</keyword>
<dbReference type="InterPro" id="IPR045863">
    <property type="entry name" value="CorA_TM1_TM2"/>
</dbReference>
<name>A0A7C3ZE03_9BACT</name>
<feature type="compositionally biased region" description="Basic residues" evidence="9">
    <location>
        <begin position="1"/>
        <end position="12"/>
    </location>
</feature>
<evidence type="ECO:0000313" key="10">
    <source>
        <dbReference type="EMBL" id="HGF35651.1"/>
    </source>
</evidence>
<reference evidence="10" key="1">
    <citation type="journal article" date="2020" name="mSystems">
        <title>Genome- and Community-Level Interaction Insights into Carbon Utilization and Element Cycling Functions of Hydrothermarchaeota in Hydrothermal Sediment.</title>
        <authorList>
            <person name="Zhou Z."/>
            <person name="Liu Y."/>
            <person name="Xu W."/>
            <person name="Pan J."/>
            <person name="Luo Z.H."/>
            <person name="Li M."/>
        </authorList>
    </citation>
    <scope>NUCLEOTIDE SEQUENCE [LARGE SCALE GENOMIC DNA]</scope>
    <source>
        <strain evidence="10">SpSt-897</strain>
    </source>
</reference>
<evidence type="ECO:0000256" key="3">
    <source>
        <dbReference type="ARBA" id="ARBA00022448"/>
    </source>
</evidence>
<evidence type="ECO:0000256" key="2">
    <source>
        <dbReference type="ARBA" id="ARBA00009765"/>
    </source>
</evidence>
<comment type="similarity">
    <text evidence="2 8">Belongs to the CorA metal ion transporter (MIT) (TC 1.A.35) family.</text>
</comment>